<evidence type="ECO:0000256" key="8">
    <source>
        <dbReference type="ARBA" id="ARBA00022741"/>
    </source>
</evidence>
<evidence type="ECO:0000256" key="11">
    <source>
        <dbReference type="ARBA" id="ARBA00049375"/>
    </source>
</evidence>
<comment type="caution">
    <text evidence="16">The sequence shown here is derived from an EMBL/GenBank/DDBJ whole genome shotgun (WGS) entry which is preliminary data.</text>
</comment>
<evidence type="ECO:0000256" key="1">
    <source>
        <dbReference type="ARBA" id="ARBA00005015"/>
    </source>
</evidence>
<dbReference type="NCBIfam" id="TIGR00191">
    <property type="entry name" value="thrB"/>
    <property type="match status" value="1"/>
</dbReference>
<dbReference type="InterPro" id="IPR006204">
    <property type="entry name" value="GHMP_kinase_N_dom"/>
</dbReference>
<evidence type="ECO:0000256" key="3">
    <source>
        <dbReference type="ARBA" id="ARBA00012078"/>
    </source>
</evidence>
<dbReference type="AlphaFoldDB" id="A0A0R1UAH1"/>
<keyword evidence="13" id="KW-0963">Cytoplasm</keyword>
<gene>
    <name evidence="13" type="primary">thrB</name>
    <name evidence="16" type="ORF">FC43_GL000590</name>
</gene>
<evidence type="ECO:0000313" key="17">
    <source>
        <dbReference type="Proteomes" id="UP000050816"/>
    </source>
</evidence>
<dbReference type="PIRSF" id="PIRSF000676">
    <property type="entry name" value="Homoser_kin"/>
    <property type="match status" value="1"/>
</dbReference>
<dbReference type="InterPro" id="IPR020568">
    <property type="entry name" value="Ribosomal_Su5_D2-typ_SF"/>
</dbReference>
<protein>
    <recommendedName>
        <fullName evidence="4 13">Homoserine kinase</fullName>
        <shortName evidence="13">HK</shortName>
        <shortName evidence="13">HSK</shortName>
        <ecNumber evidence="3 13">2.7.1.39</ecNumber>
    </recommendedName>
</protein>
<dbReference type="InterPro" id="IPR013750">
    <property type="entry name" value="GHMP_kinase_C_dom"/>
</dbReference>
<dbReference type="PANTHER" id="PTHR20861">
    <property type="entry name" value="HOMOSERINE/4-DIPHOSPHOCYTIDYL-2-C-METHYL-D-ERYTHRITOL KINASE"/>
    <property type="match status" value="1"/>
</dbReference>
<dbReference type="PANTHER" id="PTHR20861:SF1">
    <property type="entry name" value="HOMOSERINE KINASE"/>
    <property type="match status" value="1"/>
</dbReference>
<dbReference type="Gene3D" id="3.30.70.890">
    <property type="entry name" value="GHMP kinase, C-terminal domain"/>
    <property type="match status" value="1"/>
</dbReference>
<evidence type="ECO:0000256" key="6">
    <source>
        <dbReference type="ARBA" id="ARBA00022679"/>
    </source>
</evidence>
<evidence type="ECO:0000259" key="15">
    <source>
        <dbReference type="Pfam" id="PF08544"/>
    </source>
</evidence>
<dbReference type="PRINTS" id="PR00958">
    <property type="entry name" value="HOMSERKINASE"/>
</dbReference>
<feature type="domain" description="GHMP kinase C-terminal" evidence="15">
    <location>
        <begin position="194"/>
        <end position="269"/>
    </location>
</feature>
<evidence type="ECO:0000256" key="12">
    <source>
        <dbReference type="ARBA" id="ARBA00049954"/>
    </source>
</evidence>
<dbReference type="Pfam" id="PF08544">
    <property type="entry name" value="GHMP_kinases_C"/>
    <property type="match status" value="1"/>
</dbReference>
<evidence type="ECO:0000313" key="16">
    <source>
        <dbReference type="EMBL" id="KRL87925.1"/>
    </source>
</evidence>
<dbReference type="GO" id="GO:0005524">
    <property type="term" value="F:ATP binding"/>
    <property type="evidence" value="ECO:0007669"/>
    <property type="project" value="UniProtKB-UniRule"/>
</dbReference>
<keyword evidence="8 13" id="KW-0547">Nucleotide-binding</keyword>
<dbReference type="Proteomes" id="UP000050816">
    <property type="component" value="Unassembled WGS sequence"/>
</dbReference>
<feature type="binding site" evidence="13">
    <location>
        <begin position="80"/>
        <end position="90"/>
    </location>
    <ligand>
        <name>ATP</name>
        <dbReference type="ChEBI" id="CHEBI:30616"/>
    </ligand>
</feature>
<accession>A0A0R1UAH1</accession>
<keyword evidence="9 13" id="KW-0418">Kinase</keyword>
<organism evidence="16 17">
    <name type="scientific">Limosilactobacillus ingluviei DSM 15946</name>
    <dbReference type="NCBI Taxonomy" id="1423760"/>
    <lineage>
        <taxon>Bacteria</taxon>
        <taxon>Bacillati</taxon>
        <taxon>Bacillota</taxon>
        <taxon>Bacilli</taxon>
        <taxon>Lactobacillales</taxon>
        <taxon>Lactobacillaceae</taxon>
        <taxon>Limosilactobacillus</taxon>
    </lineage>
</organism>
<dbReference type="Pfam" id="PF00288">
    <property type="entry name" value="GHMP_kinases_N"/>
    <property type="match status" value="1"/>
</dbReference>
<evidence type="ECO:0000256" key="10">
    <source>
        <dbReference type="ARBA" id="ARBA00022840"/>
    </source>
</evidence>
<dbReference type="GO" id="GO:0009088">
    <property type="term" value="P:threonine biosynthetic process"/>
    <property type="evidence" value="ECO:0007669"/>
    <property type="project" value="UniProtKB-UniRule"/>
</dbReference>
<comment type="catalytic activity">
    <reaction evidence="11 13">
        <text>L-homoserine + ATP = O-phospho-L-homoserine + ADP + H(+)</text>
        <dbReference type="Rhea" id="RHEA:13985"/>
        <dbReference type="ChEBI" id="CHEBI:15378"/>
        <dbReference type="ChEBI" id="CHEBI:30616"/>
        <dbReference type="ChEBI" id="CHEBI:57476"/>
        <dbReference type="ChEBI" id="CHEBI:57590"/>
        <dbReference type="ChEBI" id="CHEBI:456216"/>
        <dbReference type="EC" id="2.7.1.39"/>
    </reaction>
</comment>
<comment type="function">
    <text evidence="12 13">Catalyzes the ATP-dependent phosphorylation of L-homoserine to L-homoserine phosphate.</text>
</comment>
<dbReference type="PATRIC" id="fig|1423760.3.peg.614"/>
<sequence length="289" mass="30182">MAMQIKVPASSANLGPGFDSIGLAVDRYLKVTVLEPTETWAVDHDLPQVSHGATNMIVQAALQLTPALPPHHLLVQNEIPLSHGLGSSSAAIVAGIELANQLADLQLTPLAKVQHAARLEGHPDNVAPAILGGVVVGTSLAEKFVAVQAPVPPVALVAYIPKYNLATKAARAALPAHLAFGVATHASAIANTLVAALFAQRYDLVGPLMEADQFHEPSRAALVPELAQLREIGHQVGAVATYLSGAGPTVMTLLKPTRVAAFQNHVRQAGLPGQVWQLQVDQTGVQVVN</sequence>
<evidence type="ECO:0000256" key="7">
    <source>
        <dbReference type="ARBA" id="ARBA00022697"/>
    </source>
</evidence>
<comment type="pathway">
    <text evidence="1 13">Amino-acid biosynthesis; L-threonine biosynthesis; L-threonine from L-aspartate: step 4/5.</text>
</comment>
<keyword evidence="10 13" id="KW-0067">ATP-binding</keyword>
<evidence type="ECO:0000256" key="4">
    <source>
        <dbReference type="ARBA" id="ARBA00017858"/>
    </source>
</evidence>
<keyword evidence="5 13" id="KW-0028">Amino-acid biosynthesis</keyword>
<dbReference type="SUPFAM" id="SSF55060">
    <property type="entry name" value="GHMP Kinase, C-terminal domain"/>
    <property type="match status" value="1"/>
</dbReference>
<evidence type="ECO:0000259" key="14">
    <source>
        <dbReference type="Pfam" id="PF00288"/>
    </source>
</evidence>
<dbReference type="EMBL" id="AZFK01000084">
    <property type="protein sequence ID" value="KRL87925.1"/>
    <property type="molecule type" value="Genomic_DNA"/>
</dbReference>
<dbReference type="InterPro" id="IPR014721">
    <property type="entry name" value="Ribsml_uS5_D2-typ_fold_subgr"/>
</dbReference>
<dbReference type="GO" id="GO:0005737">
    <property type="term" value="C:cytoplasm"/>
    <property type="evidence" value="ECO:0007669"/>
    <property type="project" value="UniProtKB-SubCell"/>
</dbReference>
<dbReference type="Gene3D" id="3.30.230.10">
    <property type="match status" value="1"/>
</dbReference>
<keyword evidence="7 13" id="KW-0791">Threonine biosynthesis</keyword>
<evidence type="ECO:0000256" key="5">
    <source>
        <dbReference type="ARBA" id="ARBA00022605"/>
    </source>
</evidence>
<comment type="subcellular location">
    <subcellularLocation>
        <location evidence="13">Cytoplasm</location>
    </subcellularLocation>
</comment>
<name>A0A0R1UAH1_9LACO</name>
<dbReference type="SUPFAM" id="SSF54211">
    <property type="entry name" value="Ribosomal protein S5 domain 2-like"/>
    <property type="match status" value="1"/>
</dbReference>
<comment type="similarity">
    <text evidence="2 13">Belongs to the GHMP kinase family. Homoserine kinase subfamily.</text>
</comment>
<keyword evidence="6 13" id="KW-0808">Transferase</keyword>
<dbReference type="HAMAP" id="MF_00384">
    <property type="entry name" value="Homoser_kinase"/>
    <property type="match status" value="1"/>
</dbReference>
<proteinExistence type="inferred from homology"/>
<dbReference type="InterPro" id="IPR006203">
    <property type="entry name" value="GHMP_knse_ATP-bd_CS"/>
</dbReference>
<feature type="domain" description="GHMP kinase N-terminal" evidence="14">
    <location>
        <begin position="55"/>
        <end position="133"/>
    </location>
</feature>
<dbReference type="InterPro" id="IPR036554">
    <property type="entry name" value="GHMP_kinase_C_sf"/>
</dbReference>
<evidence type="ECO:0000256" key="9">
    <source>
        <dbReference type="ARBA" id="ARBA00022777"/>
    </source>
</evidence>
<reference evidence="16 17" key="1">
    <citation type="journal article" date="2015" name="Genome Announc.">
        <title>Expanding the biotechnology potential of lactobacilli through comparative genomics of 213 strains and associated genera.</title>
        <authorList>
            <person name="Sun Z."/>
            <person name="Harris H.M."/>
            <person name="McCann A."/>
            <person name="Guo C."/>
            <person name="Argimon S."/>
            <person name="Zhang W."/>
            <person name="Yang X."/>
            <person name="Jeffery I.B."/>
            <person name="Cooney J.C."/>
            <person name="Kagawa T.F."/>
            <person name="Liu W."/>
            <person name="Song Y."/>
            <person name="Salvetti E."/>
            <person name="Wrobel A."/>
            <person name="Rasinkangas P."/>
            <person name="Parkhill J."/>
            <person name="Rea M.C."/>
            <person name="O'Sullivan O."/>
            <person name="Ritari J."/>
            <person name="Douillard F.P."/>
            <person name="Paul Ross R."/>
            <person name="Yang R."/>
            <person name="Briner A.E."/>
            <person name="Felis G.E."/>
            <person name="de Vos W.M."/>
            <person name="Barrangou R."/>
            <person name="Klaenhammer T.R."/>
            <person name="Caufield P.W."/>
            <person name="Cui Y."/>
            <person name="Zhang H."/>
            <person name="O'Toole P.W."/>
        </authorList>
    </citation>
    <scope>NUCLEOTIDE SEQUENCE [LARGE SCALE GENOMIC DNA]</scope>
    <source>
        <strain evidence="16 17">DSM 15946</strain>
    </source>
</reference>
<dbReference type="EC" id="2.7.1.39" evidence="3 13"/>
<dbReference type="InterPro" id="IPR000870">
    <property type="entry name" value="Homoserine_kinase"/>
</dbReference>
<dbReference type="PROSITE" id="PS00627">
    <property type="entry name" value="GHMP_KINASES_ATP"/>
    <property type="match status" value="1"/>
</dbReference>
<dbReference type="GO" id="GO:0004413">
    <property type="term" value="F:homoserine kinase activity"/>
    <property type="evidence" value="ECO:0007669"/>
    <property type="project" value="UniProtKB-UniRule"/>
</dbReference>
<evidence type="ECO:0000256" key="13">
    <source>
        <dbReference type="HAMAP-Rule" id="MF_00384"/>
    </source>
</evidence>
<dbReference type="UniPathway" id="UPA00050">
    <property type="reaction ID" value="UER00064"/>
</dbReference>
<evidence type="ECO:0000256" key="2">
    <source>
        <dbReference type="ARBA" id="ARBA00007370"/>
    </source>
</evidence>